<reference evidence="2" key="1">
    <citation type="submission" date="2018-07" db="EMBL/GenBank/DDBJ databases">
        <authorList>
            <person name="Quirk P.G."/>
            <person name="Krulwich T.A."/>
        </authorList>
    </citation>
    <scope>NUCLEOTIDE SEQUENCE</scope>
    <source>
        <strain evidence="2">Anand</strain>
    </source>
</reference>
<evidence type="ECO:0000313" key="2">
    <source>
        <dbReference type="EMBL" id="SVP89508.1"/>
    </source>
</evidence>
<name>A0A3B0N5Y0_THEAN</name>
<gene>
    <name evidence="1" type="ORF">TAT_000020400</name>
    <name evidence="2" type="ORF">TAV_000020300</name>
</gene>
<dbReference type="AlphaFoldDB" id="A0A3B0N5Y0"/>
<evidence type="ECO:0000313" key="1">
    <source>
        <dbReference type="EMBL" id="SVP88339.1"/>
    </source>
</evidence>
<accession>A0A3B0N5Y0</accession>
<protein>
    <submittedName>
        <fullName evidence="2">Uncharacterized protein</fullName>
    </submittedName>
</protein>
<organism evidence="2">
    <name type="scientific">Theileria annulata</name>
    <dbReference type="NCBI Taxonomy" id="5874"/>
    <lineage>
        <taxon>Eukaryota</taxon>
        <taxon>Sar</taxon>
        <taxon>Alveolata</taxon>
        <taxon>Apicomplexa</taxon>
        <taxon>Aconoidasida</taxon>
        <taxon>Piroplasmida</taxon>
        <taxon>Theileriidae</taxon>
        <taxon>Theileria</taxon>
    </lineage>
</organism>
<dbReference type="EMBL" id="UIVT01000001">
    <property type="protein sequence ID" value="SVP88339.1"/>
    <property type="molecule type" value="Genomic_DNA"/>
</dbReference>
<dbReference type="EMBL" id="UIVS01000001">
    <property type="protein sequence ID" value="SVP89508.1"/>
    <property type="molecule type" value="Genomic_DNA"/>
</dbReference>
<sequence>MSIFDSFNILNSITKNSVFKFRSFYLLKRLLSSISNYKINTPNLYFNPAKLLQSNINNVYKDPNLMECSALDDLRREQLNKIIGKVGVKKRDAGMYWKQYKTKRIKIKKRKRKRGMNRVLKWCIARII</sequence>
<dbReference type="VEuPathDB" id="PiroplasmaDB:TA19120"/>
<proteinExistence type="predicted"/>